<dbReference type="InterPro" id="IPR008928">
    <property type="entry name" value="6-hairpin_glycosidase_sf"/>
</dbReference>
<dbReference type="Proteomes" id="UP000190367">
    <property type="component" value="Unassembled WGS sequence"/>
</dbReference>
<dbReference type="SUPFAM" id="SSF48208">
    <property type="entry name" value="Six-hairpin glycosidases"/>
    <property type="match status" value="1"/>
</dbReference>
<dbReference type="Gene3D" id="2.70.98.50">
    <property type="entry name" value="putative glycoside hydrolase family protein from bacillus halodurans"/>
    <property type="match status" value="1"/>
</dbReference>
<dbReference type="GO" id="GO:0004555">
    <property type="term" value="F:alpha,alpha-trehalase activity"/>
    <property type="evidence" value="ECO:0007669"/>
    <property type="project" value="InterPro"/>
</dbReference>
<dbReference type="EMBL" id="FUWZ01000001">
    <property type="protein sequence ID" value="SJZ80612.1"/>
    <property type="molecule type" value="Genomic_DNA"/>
</dbReference>
<evidence type="ECO:0000313" key="4">
    <source>
        <dbReference type="EMBL" id="SJZ80612.1"/>
    </source>
</evidence>
<gene>
    <name evidence="4" type="ORF">SAMN04488128_1011668</name>
</gene>
<feature type="domain" description="Mannosylglycerate hydrolase MGH1-like glycoside hydrolase" evidence="3">
    <location>
        <begin position="317"/>
        <end position="646"/>
    </location>
</feature>
<feature type="signal peptide" evidence="1">
    <location>
        <begin position="1"/>
        <end position="30"/>
    </location>
</feature>
<evidence type="ECO:0000259" key="2">
    <source>
        <dbReference type="Pfam" id="PF21152"/>
    </source>
</evidence>
<proteinExistence type="predicted"/>
<keyword evidence="5" id="KW-1185">Reference proteome</keyword>
<dbReference type="GO" id="GO:0016853">
    <property type="term" value="F:isomerase activity"/>
    <property type="evidence" value="ECO:0007669"/>
    <property type="project" value="UniProtKB-KW"/>
</dbReference>
<evidence type="ECO:0000259" key="3">
    <source>
        <dbReference type="Pfam" id="PF22422"/>
    </source>
</evidence>
<dbReference type="PANTHER" id="PTHR23403">
    <property type="entry name" value="TREHALASE"/>
    <property type="match status" value="1"/>
</dbReference>
<dbReference type="InterPro" id="IPR054491">
    <property type="entry name" value="MGH1-like_GH"/>
</dbReference>
<dbReference type="InterPro" id="IPR012341">
    <property type="entry name" value="6hp_glycosidase-like_sf"/>
</dbReference>
<dbReference type="InterPro" id="IPR001661">
    <property type="entry name" value="Glyco_hydro_37"/>
</dbReference>
<accession>A0A1T4NN34</accession>
<keyword evidence="1" id="KW-0732">Signal</keyword>
<dbReference type="Pfam" id="PF22422">
    <property type="entry name" value="MGH1-like_GH"/>
    <property type="match status" value="1"/>
</dbReference>
<sequence>MMNLQKRRKSDMNKMKWLLALLLMQQTVSAQRNHFADVLDIRYTVKDTNRIATSFFSDNGAWHAYALPVPGTATGFTGPLLMDMKGEWLSKAIAQLHLYADGQELPLQQDTAATRYYPGLLQLGLRSGAVQVKMQLVFSNNRESVIQTVIRNNSAQPMQLKLQWQGAALLKRAQFAREDKSVRVTVAGTKHTFRLHWQSEGAWNIETTTDGYTAARDISIPAGGQVEDLQSQGFWPGGEVAAASGQAFATMLQQNEQRWNGYLQQLFRRMPFNEKDRFRSRLAVKSMITLLTNWRSAAGHLRHDGVFPSASYQGFYGFWSWDSWKQAVGLVYFAPSLAKDNIRSMFDYQTATGMVPDCVYADSTENNFRDTKPPLAAWAVWEIFAATRDTAFLREMYPALDRYHQWWYAERDHDRNGLCEFGSTDGTRIAAAWESGMDNAVRFDKAKMLQNGPGAWSLDQESVDLNVYLSKEKTILAQIATVIGQPVGGALRKEAAILNRQINHLFFDTASGYYYDRKLTGELVRVKGAEAWVTLWAGIAPASRVKKMAQYMLDTTVFNTLVPLPVLDASEKAFDPQRGYWRGPVWIDQFYFGVKGLQQYKQQAAARALVNKLWQHAAGMKDDQPLRENYHPLTGKGLNAVNFSWTAAHVLLLLSDKF</sequence>
<keyword evidence="4" id="KW-0413">Isomerase</keyword>
<dbReference type="STRING" id="634771.SAMN04488128_1011668"/>
<feature type="domain" description="Glucosidase YgjK N-terminal" evidence="2">
    <location>
        <begin position="51"/>
        <end position="187"/>
    </location>
</feature>
<dbReference type="GO" id="GO:0005993">
    <property type="term" value="P:trehalose catabolic process"/>
    <property type="evidence" value="ECO:0007669"/>
    <property type="project" value="TreeGrafter"/>
</dbReference>
<evidence type="ECO:0000313" key="5">
    <source>
        <dbReference type="Proteomes" id="UP000190367"/>
    </source>
</evidence>
<dbReference type="InterPro" id="IPR048450">
    <property type="entry name" value="YgjK_N"/>
</dbReference>
<feature type="chain" id="PRO_5012956185" evidence="1">
    <location>
        <begin position="31"/>
        <end position="658"/>
    </location>
</feature>
<dbReference type="PANTHER" id="PTHR23403:SF1">
    <property type="entry name" value="TREHALASE"/>
    <property type="match status" value="1"/>
</dbReference>
<reference evidence="5" key="1">
    <citation type="submission" date="2017-02" db="EMBL/GenBank/DDBJ databases">
        <authorList>
            <person name="Varghese N."/>
            <person name="Submissions S."/>
        </authorList>
    </citation>
    <scope>NUCLEOTIDE SEQUENCE [LARGE SCALE GENOMIC DNA]</scope>
    <source>
        <strain evidence="5">DSM 22224</strain>
    </source>
</reference>
<evidence type="ECO:0000256" key="1">
    <source>
        <dbReference type="SAM" id="SignalP"/>
    </source>
</evidence>
<protein>
    <submittedName>
        <fullName evidence="4">Putative isomerase</fullName>
    </submittedName>
</protein>
<dbReference type="AlphaFoldDB" id="A0A1T4NN34"/>
<name>A0A1T4NN34_9BACT</name>
<dbReference type="Pfam" id="PF21152">
    <property type="entry name" value="YgjK_N"/>
    <property type="match status" value="1"/>
</dbReference>
<organism evidence="4 5">
    <name type="scientific">Chitinophaga eiseniae</name>
    <dbReference type="NCBI Taxonomy" id="634771"/>
    <lineage>
        <taxon>Bacteria</taxon>
        <taxon>Pseudomonadati</taxon>
        <taxon>Bacteroidota</taxon>
        <taxon>Chitinophagia</taxon>
        <taxon>Chitinophagales</taxon>
        <taxon>Chitinophagaceae</taxon>
        <taxon>Chitinophaga</taxon>
    </lineage>
</organism>
<dbReference type="Gene3D" id="1.50.10.10">
    <property type="match status" value="1"/>
</dbReference>